<sequence>MDPPKDQFADPPTGSSPLEQPSLFPGYSASPGSTSPPHATSEYTATLHRLYGSLSQLAASSSRSSLPGILEEGGTGERAPEFLSADLDSSPWHMQPARGPALCALGLPFPAANAPGGQTAGAPPQREPARSLRLTCSSGSPVPEETIYMMAEAYGEVAGVSRAADGSALLSFHDSRAAVLAEHMMDGRLYALDVARIAAGEDRRTTLMIRNIPNKYTQKMLLALIEEQFRGAFDFFYLPIDFKNKCNVGYAFINMVRPSSIPGLVAELHGKRWPKFNSEKVCCITYGRIQGKAALVQHFQNSSLLHEDKRCRPILFHTEGELAGEPETFPPEP</sequence>
<dbReference type="InterPro" id="IPR035979">
    <property type="entry name" value="RBD_domain_sf"/>
</dbReference>
<dbReference type="AlphaFoldDB" id="A0A087SAK8"/>
<dbReference type="PANTHER" id="PTHR23189">
    <property type="entry name" value="RNA RECOGNITION MOTIF-CONTAINING"/>
    <property type="match status" value="1"/>
</dbReference>
<evidence type="ECO:0000313" key="4">
    <source>
        <dbReference type="EMBL" id="KFM22762.1"/>
    </source>
</evidence>
<dbReference type="GO" id="GO:0003723">
    <property type="term" value="F:RNA binding"/>
    <property type="evidence" value="ECO:0007669"/>
    <property type="project" value="UniProtKB-KW"/>
</dbReference>
<gene>
    <name evidence="4" type="ORF">F751_2953</name>
</gene>
<dbReference type="Pfam" id="PF04059">
    <property type="entry name" value="RRM_2"/>
    <property type="match status" value="1"/>
</dbReference>
<feature type="domain" description="Mei2-like C-terminal RNA recognition motif" evidence="3">
    <location>
        <begin position="204"/>
        <end position="300"/>
    </location>
</feature>
<dbReference type="RefSeq" id="XP_011395627.1">
    <property type="nucleotide sequence ID" value="XM_011397325.1"/>
</dbReference>
<accession>A0A087SAK8</accession>
<evidence type="ECO:0000256" key="2">
    <source>
        <dbReference type="SAM" id="MobiDB-lite"/>
    </source>
</evidence>
<feature type="compositionally biased region" description="Polar residues" evidence="2">
    <location>
        <begin position="30"/>
        <end position="41"/>
    </location>
</feature>
<dbReference type="EMBL" id="KL662081">
    <property type="protein sequence ID" value="KFM22762.1"/>
    <property type="molecule type" value="Genomic_DNA"/>
</dbReference>
<dbReference type="SUPFAM" id="SSF54928">
    <property type="entry name" value="RNA-binding domain, RBD"/>
    <property type="match status" value="1"/>
</dbReference>
<name>A0A087SAK8_AUXPR</name>
<dbReference type="InterPro" id="IPR034454">
    <property type="entry name" value="MEI2-like_RRM3"/>
</dbReference>
<dbReference type="KEGG" id="apro:F751_2953"/>
<protein>
    <submittedName>
        <fullName evidence="4">Protein MEI2-like 1</fullName>
    </submittedName>
</protein>
<evidence type="ECO:0000256" key="1">
    <source>
        <dbReference type="ARBA" id="ARBA00022884"/>
    </source>
</evidence>
<dbReference type="CDD" id="cd12531">
    <property type="entry name" value="RRM3_MEI2_like"/>
    <property type="match status" value="1"/>
</dbReference>
<dbReference type="GeneID" id="23614344"/>
<dbReference type="Proteomes" id="UP000028924">
    <property type="component" value="Unassembled WGS sequence"/>
</dbReference>
<reference evidence="4 5" key="1">
    <citation type="journal article" date="2014" name="BMC Genomics">
        <title>Oil accumulation mechanisms of the oleaginous microalga Chlorella protothecoides revealed through its genome, transcriptomes, and proteomes.</title>
        <authorList>
            <person name="Gao C."/>
            <person name="Wang Y."/>
            <person name="Shen Y."/>
            <person name="Yan D."/>
            <person name="He X."/>
            <person name="Dai J."/>
            <person name="Wu Q."/>
        </authorList>
    </citation>
    <scope>NUCLEOTIDE SEQUENCE [LARGE SCALE GENOMIC DNA]</scope>
    <source>
        <strain evidence="4 5">0710</strain>
    </source>
</reference>
<organism evidence="4 5">
    <name type="scientific">Auxenochlorella protothecoides</name>
    <name type="common">Green microalga</name>
    <name type="synonym">Chlorella protothecoides</name>
    <dbReference type="NCBI Taxonomy" id="3075"/>
    <lineage>
        <taxon>Eukaryota</taxon>
        <taxon>Viridiplantae</taxon>
        <taxon>Chlorophyta</taxon>
        <taxon>core chlorophytes</taxon>
        <taxon>Trebouxiophyceae</taxon>
        <taxon>Chlorellales</taxon>
        <taxon>Chlorellaceae</taxon>
        <taxon>Auxenochlorella</taxon>
    </lineage>
</organism>
<dbReference type="InterPro" id="IPR012677">
    <property type="entry name" value="Nucleotide-bd_a/b_plait_sf"/>
</dbReference>
<feature type="region of interest" description="Disordered" evidence="2">
    <location>
        <begin position="1"/>
        <end position="41"/>
    </location>
</feature>
<evidence type="ECO:0000313" key="5">
    <source>
        <dbReference type="Proteomes" id="UP000028924"/>
    </source>
</evidence>
<dbReference type="eggNOG" id="KOG4660">
    <property type="taxonomic scope" value="Eukaryota"/>
</dbReference>
<keyword evidence="5" id="KW-1185">Reference proteome</keyword>
<evidence type="ECO:0000259" key="3">
    <source>
        <dbReference type="Pfam" id="PF04059"/>
    </source>
</evidence>
<dbReference type="InterPro" id="IPR007201">
    <property type="entry name" value="Mei2-like_Rrm_C"/>
</dbReference>
<dbReference type="OrthoDB" id="417481at2759"/>
<dbReference type="Gene3D" id="3.30.70.330">
    <property type="match status" value="1"/>
</dbReference>
<keyword evidence="1" id="KW-0694">RNA-binding</keyword>
<proteinExistence type="predicted"/>